<dbReference type="OrthoDB" id="2645170at2759"/>
<feature type="transmembrane region" description="Helical" evidence="1">
    <location>
        <begin position="57"/>
        <end position="76"/>
    </location>
</feature>
<keyword evidence="1" id="KW-0812">Transmembrane</keyword>
<gene>
    <name evidence="3" type="ORF">FA15DRAFT_356076</name>
</gene>
<evidence type="ECO:0000313" key="3">
    <source>
        <dbReference type="EMBL" id="TFK17193.1"/>
    </source>
</evidence>
<evidence type="ECO:0000256" key="1">
    <source>
        <dbReference type="SAM" id="Phobius"/>
    </source>
</evidence>
<organism evidence="3 4">
    <name type="scientific">Coprinopsis marcescibilis</name>
    <name type="common">Agaric fungus</name>
    <name type="synonym">Psathyrella marcescibilis</name>
    <dbReference type="NCBI Taxonomy" id="230819"/>
    <lineage>
        <taxon>Eukaryota</taxon>
        <taxon>Fungi</taxon>
        <taxon>Dikarya</taxon>
        <taxon>Basidiomycota</taxon>
        <taxon>Agaricomycotina</taxon>
        <taxon>Agaricomycetes</taxon>
        <taxon>Agaricomycetidae</taxon>
        <taxon>Agaricales</taxon>
        <taxon>Agaricineae</taxon>
        <taxon>Psathyrellaceae</taxon>
        <taxon>Coprinopsis</taxon>
    </lineage>
</organism>
<name>A0A5C3KC18_COPMA</name>
<dbReference type="AlphaFoldDB" id="A0A5C3KC18"/>
<reference evidence="3 4" key="1">
    <citation type="journal article" date="2019" name="Nat. Ecol. Evol.">
        <title>Megaphylogeny resolves global patterns of mushroom evolution.</title>
        <authorList>
            <person name="Varga T."/>
            <person name="Krizsan K."/>
            <person name="Foldi C."/>
            <person name="Dima B."/>
            <person name="Sanchez-Garcia M."/>
            <person name="Sanchez-Ramirez S."/>
            <person name="Szollosi G.J."/>
            <person name="Szarkandi J.G."/>
            <person name="Papp V."/>
            <person name="Albert L."/>
            <person name="Andreopoulos W."/>
            <person name="Angelini C."/>
            <person name="Antonin V."/>
            <person name="Barry K.W."/>
            <person name="Bougher N.L."/>
            <person name="Buchanan P."/>
            <person name="Buyck B."/>
            <person name="Bense V."/>
            <person name="Catcheside P."/>
            <person name="Chovatia M."/>
            <person name="Cooper J."/>
            <person name="Damon W."/>
            <person name="Desjardin D."/>
            <person name="Finy P."/>
            <person name="Geml J."/>
            <person name="Haridas S."/>
            <person name="Hughes K."/>
            <person name="Justo A."/>
            <person name="Karasinski D."/>
            <person name="Kautmanova I."/>
            <person name="Kiss B."/>
            <person name="Kocsube S."/>
            <person name="Kotiranta H."/>
            <person name="LaButti K.M."/>
            <person name="Lechner B.E."/>
            <person name="Liimatainen K."/>
            <person name="Lipzen A."/>
            <person name="Lukacs Z."/>
            <person name="Mihaltcheva S."/>
            <person name="Morgado L.N."/>
            <person name="Niskanen T."/>
            <person name="Noordeloos M.E."/>
            <person name="Ohm R.A."/>
            <person name="Ortiz-Santana B."/>
            <person name="Ovrebo C."/>
            <person name="Racz N."/>
            <person name="Riley R."/>
            <person name="Savchenko A."/>
            <person name="Shiryaev A."/>
            <person name="Soop K."/>
            <person name="Spirin V."/>
            <person name="Szebenyi C."/>
            <person name="Tomsovsky M."/>
            <person name="Tulloss R.E."/>
            <person name="Uehling J."/>
            <person name="Grigoriev I.V."/>
            <person name="Vagvolgyi C."/>
            <person name="Papp T."/>
            <person name="Martin F.M."/>
            <person name="Miettinen O."/>
            <person name="Hibbett D.S."/>
            <person name="Nagy L.G."/>
        </authorList>
    </citation>
    <scope>NUCLEOTIDE SEQUENCE [LARGE SCALE GENOMIC DNA]</scope>
    <source>
        <strain evidence="3 4">CBS 121175</strain>
    </source>
</reference>
<protein>
    <recommendedName>
        <fullName evidence="2">DUF6533 domain-containing protein</fullName>
    </recommendedName>
</protein>
<feature type="transmembrane region" description="Helical" evidence="1">
    <location>
        <begin position="210"/>
        <end position="228"/>
    </location>
</feature>
<keyword evidence="4" id="KW-1185">Reference proteome</keyword>
<accession>A0A5C3KC18</accession>
<keyword evidence="1" id="KW-1133">Transmembrane helix</keyword>
<proteinExistence type="predicted"/>
<feature type="transmembrane region" description="Helical" evidence="1">
    <location>
        <begin position="170"/>
        <end position="190"/>
    </location>
</feature>
<dbReference type="Pfam" id="PF20151">
    <property type="entry name" value="DUF6533"/>
    <property type="match status" value="1"/>
</dbReference>
<dbReference type="EMBL" id="ML210552">
    <property type="protein sequence ID" value="TFK17193.1"/>
    <property type="molecule type" value="Genomic_DNA"/>
</dbReference>
<keyword evidence="1" id="KW-0472">Membrane</keyword>
<feature type="transmembrane region" description="Helical" evidence="1">
    <location>
        <begin position="88"/>
        <end position="111"/>
    </location>
</feature>
<dbReference type="Proteomes" id="UP000307440">
    <property type="component" value="Unassembled WGS sequence"/>
</dbReference>
<dbReference type="InterPro" id="IPR045340">
    <property type="entry name" value="DUF6533"/>
</dbReference>
<evidence type="ECO:0000259" key="2">
    <source>
        <dbReference type="Pfam" id="PF20151"/>
    </source>
</evidence>
<feature type="domain" description="DUF6533" evidence="2">
    <location>
        <begin position="23"/>
        <end position="68"/>
    </location>
</feature>
<feature type="transmembrane region" description="Helical" evidence="1">
    <location>
        <begin position="123"/>
        <end position="146"/>
    </location>
</feature>
<evidence type="ECO:0000313" key="4">
    <source>
        <dbReference type="Proteomes" id="UP000307440"/>
    </source>
</evidence>
<sequence>MTVDGFNQDQFIASMGRVQNSKYVPVAILAYLVVDYFQTLEAEVTYMWRGRLSLLKALFFVTRYLPFIEIPLSVLYNEARGLSPQACHAVFGSTSIMCGLGTCIAEAIMFLRVYAISRQKRSVRIYLSLHFIIIQSVAMSLFIIFVNSLSFFPDFPVCIPMHAEINQMKAVFGIILLNQVVITSMSFYFVLTTFRNSRGPLTQTLYEDGILYFVIITAITVVNLVFTFTMPVEYMFLLSGLQRVVHATLATRIVLGMRQAAEEDLDLTGIISDVRFEFIKSREEPPKPYGPYSYPYDISFTRTTD</sequence>